<feature type="domain" description="eCIS core" evidence="2">
    <location>
        <begin position="122"/>
        <end position="198"/>
    </location>
</feature>
<name>L9ZI90_NATA2</name>
<evidence type="ECO:0000313" key="3">
    <source>
        <dbReference type="EMBL" id="ELY85766.1"/>
    </source>
</evidence>
<keyword evidence="4" id="KW-1185">Reference proteome</keyword>
<evidence type="ECO:0000256" key="1">
    <source>
        <dbReference type="SAM" id="MobiDB-lite"/>
    </source>
</evidence>
<gene>
    <name evidence="3" type="ORF">C485_11213</name>
</gene>
<dbReference type="PATRIC" id="fig|1227494.3.peg.2246"/>
<evidence type="ECO:0000313" key="4">
    <source>
        <dbReference type="Proteomes" id="UP000011511"/>
    </source>
</evidence>
<feature type="region of interest" description="Disordered" evidence="1">
    <location>
        <begin position="69"/>
        <end position="108"/>
    </location>
</feature>
<dbReference type="Pfam" id="PF13699">
    <property type="entry name" value="eCIS_core"/>
    <property type="match status" value="1"/>
</dbReference>
<protein>
    <submittedName>
        <fullName evidence="3">Transposase</fullName>
    </submittedName>
</protein>
<accession>L9ZI90</accession>
<sequence>MMSKSSKPERTPEECENLYGVEPYADGQAEKLTDIAFRTGIGVLRRRVDQGMPIEIMDDYDEMDAFRERQKERPPEVPKDIERQNARSVQRNNQENISTVPTGDTGVPDSVRAVVSSSGRSLEPEIRREMEERMDAQFGDVQIHTGPKAASACEDINARAFTVGRHIAFNTGEYVPESSEGQYLLAHELTHTRQQSDQNGIHRMPKNEEIVAKLQEIVSDSDRFPGTDTFESDLEERLDDINNTWLKEKLEENAEFTVEDVEAAIYSAGPETDIPRELAVLLQTDKWEEGTTFDKGAHDWKHIVARHVHPEAPGTWPIEPGTETSQQRTATAFPSDMDEPSIKETLKNAIQSATEDEISVQANGYRTVEYKGSELPSGIGAVKIVYDRSSQIVTAYPLNGTNVEELP</sequence>
<dbReference type="Proteomes" id="UP000011511">
    <property type="component" value="Unassembled WGS sequence"/>
</dbReference>
<dbReference type="AlphaFoldDB" id="L9ZI90"/>
<proteinExistence type="predicted"/>
<feature type="compositionally biased region" description="Polar residues" evidence="1">
    <location>
        <begin position="86"/>
        <end position="102"/>
    </location>
</feature>
<dbReference type="InterPro" id="IPR025295">
    <property type="entry name" value="eCIS_core_dom"/>
</dbReference>
<organism evidence="3 4">
    <name type="scientific">Natrinema altunense (strain JCM 12890 / CGMCC 1.3731 / AJ2)</name>
    <dbReference type="NCBI Taxonomy" id="1227494"/>
    <lineage>
        <taxon>Archaea</taxon>
        <taxon>Methanobacteriati</taxon>
        <taxon>Methanobacteriota</taxon>
        <taxon>Stenosarchaea group</taxon>
        <taxon>Halobacteria</taxon>
        <taxon>Halobacteriales</taxon>
        <taxon>Natrialbaceae</taxon>
        <taxon>Natrinema</taxon>
    </lineage>
</organism>
<feature type="compositionally biased region" description="Basic and acidic residues" evidence="1">
    <location>
        <begin position="69"/>
        <end position="85"/>
    </location>
</feature>
<reference evidence="3 4" key="1">
    <citation type="journal article" date="2014" name="PLoS Genet.">
        <title>Phylogenetically driven sequencing of extremely halophilic archaea reveals strategies for static and dynamic osmo-response.</title>
        <authorList>
            <person name="Becker E.A."/>
            <person name="Seitzer P.M."/>
            <person name="Tritt A."/>
            <person name="Larsen D."/>
            <person name="Krusor M."/>
            <person name="Yao A.I."/>
            <person name="Wu D."/>
            <person name="Madern D."/>
            <person name="Eisen J.A."/>
            <person name="Darling A.E."/>
            <person name="Facciotti M.T."/>
        </authorList>
    </citation>
    <scope>NUCLEOTIDE SEQUENCE [LARGE SCALE GENOMIC DNA]</scope>
    <source>
        <strain evidence="3 4">JCM 12890</strain>
    </source>
</reference>
<dbReference type="EMBL" id="AOIK01000029">
    <property type="protein sequence ID" value="ELY85766.1"/>
    <property type="molecule type" value="Genomic_DNA"/>
</dbReference>
<evidence type="ECO:0000259" key="2">
    <source>
        <dbReference type="Pfam" id="PF13699"/>
    </source>
</evidence>
<comment type="caution">
    <text evidence="3">The sequence shown here is derived from an EMBL/GenBank/DDBJ whole genome shotgun (WGS) entry which is preliminary data.</text>
</comment>